<reference evidence="2 3" key="1">
    <citation type="submission" date="2020-08" db="EMBL/GenBank/DDBJ databases">
        <title>Genomic Encyclopedia of Type Strains, Phase III (KMG-III): the genomes of soil and plant-associated and newly described type strains.</title>
        <authorList>
            <person name="Whitman W."/>
        </authorList>
    </citation>
    <scope>NUCLEOTIDE SEQUENCE [LARGE SCALE GENOMIC DNA]</scope>
    <source>
        <strain evidence="2 3">CECT 5862</strain>
    </source>
</reference>
<dbReference type="EMBL" id="JACHXK010000015">
    <property type="protein sequence ID" value="MBB3112964.1"/>
    <property type="molecule type" value="Genomic_DNA"/>
</dbReference>
<organism evidence="2 3">
    <name type="scientific">Paenibacillus phyllosphaerae</name>
    <dbReference type="NCBI Taxonomy" id="274593"/>
    <lineage>
        <taxon>Bacteria</taxon>
        <taxon>Bacillati</taxon>
        <taxon>Bacillota</taxon>
        <taxon>Bacilli</taxon>
        <taxon>Bacillales</taxon>
        <taxon>Paenibacillaceae</taxon>
        <taxon>Paenibacillus</taxon>
    </lineage>
</organism>
<gene>
    <name evidence="2" type="ORF">FHS18_005066</name>
</gene>
<name>A0A7W5FQE6_9BACL</name>
<evidence type="ECO:0000256" key="1">
    <source>
        <dbReference type="SAM" id="SignalP"/>
    </source>
</evidence>
<feature type="chain" id="PRO_5030724831" evidence="1">
    <location>
        <begin position="28"/>
        <end position="222"/>
    </location>
</feature>
<dbReference type="RefSeq" id="WP_183603063.1">
    <property type="nucleotide sequence ID" value="NZ_JACHXK010000015.1"/>
</dbReference>
<sequence>MKRWKLRNRTSILVTLLLAGVLSGCGAKGSGGTNVASSPNSASVEDLEAKMEKAQQEYEAALELQDAPLSDEDFRKTEEERAEIESWMKESAESSPMTEFISVISKEDFVLGNTINEELTSYEGGKIEFKDGSVVTVDYMHFKEGNKLWYSYDYATVLFFDEKMVKIQAETTLDLATFQNSFGMMGGLPDDAVIEELDNGFDIALDPRFVDANIAKFPNEWD</sequence>
<feature type="signal peptide" evidence="1">
    <location>
        <begin position="1"/>
        <end position="27"/>
    </location>
</feature>
<evidence type="ECO:0000313" key="3">
    <source>
        <dbReference type="Proteomes" id="UP000570361"/>
    </source>
</evidence>
<keyword evidence="3" id="KW-1185">Reference proteome</keyword>
<dbReference type="Proteomes" id="UP000570361">
    <property type="component" value="Unassembled WGS sequence"/>
</dbReference>
<comment type="caution">
    <text evidence="2">The sequence shown here is derived from an EMBL/GenBank/DDBJ whole genome shotgun (WGS) entry which is preliminary data.</text>
</comment>
<dbReference type="PROSITE" id="PS51257">
    <property type="entry name" value="PROKAR_LIPOPROTEIN"/>
    <property type="match status" value="1"/>
</dbReference>
<protein>
    <submittedName>
        <fullName evidence="2">Uncharacterized protein</fullName>
    </submittedName>
</protein>
<proteinExistence type="predicted"/>
<evidence type="ECO:0000313" key="2">
    <source>
        <dbReference type="EMBL" id="MBB3112964.1"/>
    </source>
</evidence>
<accession>A0A7W5FQE6</accession>
<dbReference type="AlphaFoldDB" id="A0A7W5FQE6"/>
<keyword evidence="1" id="KW-0732">Signal</keyword>